<comment type="caution">
    <text evidence="1">The sequence shown here is derived from an EMBL/GenBank/DDBJ whole genome shotgun (WGS) entry which is preliminary data.</text>
</comment>
<keyword evidence="2" id="KW-1185">Reference proteome</keyword>
<sequence length="82" mass="9480">MSMQGIRSHESYADIGHVRVRMRLTESGHHLESMLAFSAHGKAAAVEPSRKFRYIIDCPTKFPFAIWQDKLRGHRMLGHNFK</sequence>
<accession>A0AAV4S041</accession>
<dbReference type="AlphaFoldDB" id="A0AAV4S041"/>
<proteinExistence type="predicted"/>
<dbReference type="Proteomes" id="UP001054837">
    <property type="component" value="Unassembled WGS sequence"/>
</dbReference>
<dbReference type="EMBL" id="BPLQ01007064">
    <property type="protein sequence ID" value="GIY27523.1"/>
    <property type="molecule type" value="Genomic_DNA"/>
</dbReference>
<gene>
    <name evidence="1" type="ORF">CDAR_497081</name>
</gene>
<name>A0AAV4S041_9ARAC</name>
<evidence type="ECO:0000313" key="2">
    <source>
        <dbReference type="Proteomes" id="UP001054837"/>
    </source>
</evidence>
<organism evidence="1 2">
    <name type="scientific">Caerostris darwini</name>
    <dbReference type="NCBI Taxonomy" id="1538125"/>
    <lineage>
        <taxon>Eukaryota</taxon>
        <taxon>Metazoa</taxon>
        <taxon>Ecdysozoa</taxon>
        <taxon>Arthropoda</taxon>
        <taxon>Chelicerata</taxon>
        <taxon>Arachnida</taxon>
        <taxon>Araneae</taxon>
        <taxon>Araneomorphae</taxon>
        <taxon>Entelegynae</taxon>
        <taxon>Araneoidea</taxon>
        <taxon>Araneidae</taxon>
        <taxon>Caerostris</taxon>
    </lineage>
</organism>
<evidence type="ECO:0000313" key="1">
    <source>
        <dbReference type="EMBL" id="GIY27523.1"/>
    </source>
</evidence>
<protein>
    <submittedName>
        <fullName evidence="1">Uncharacterized protein</fullName>
    </submittedName>
</protein>
<reference evidence="1 2" key="1">
    <citation type="submission" date="2021-06" db="EMBL/GenBank/DDBJ databases">
        <title>Caerostris darwini draft genome.</title>
        <authorList>
            <person name="Kono N."/>
            <person name="Arakawa K."/>
        </authorList>
    </citation>
    <scope>NUCLEOTIDE SEQUENCE [LARGE SCALE GENOMIC DNA]</scope>
</reference>